<sequence length="146" mass="14675">MYSTIAVGSDGSSTAAVAVRAAIDIAAKYGAQLLIIGAHENAVGATVMASAVVVAIPADPDLERSLDDEVREDLGSLLAEAVATGVNAEIIPGSGAPADVLCDIAVERNVDLLVVGSKGMNRKVLGSVPNTVTHKAPCSVLLVKTA</sequence>
<dbReference type="InterPro" id="IPR006015">
    <property type="entry name" value="Universal_stress_UspA"/>
</dbReference>
<accession>A0A6J7DEV6</accession>
<dbReference type="Gene3D" id="3.40.50.620">
    <property type="entry name" value="HUPs"/>
    <property type="match status" value="1"/>
</dbReference>
<dbReference type="AlphaFoldDB" id="A0A6J7DEV6"/>
<comment type="similarity">
    <text evidence="1">Belongs to the universal stress protein A family.</text>
</comment>
<protein>
    <submittedName>
        <fullName evidence="3">Unannotated protein</fullName>
    </submittedName>
</protein>
<dbReference type="PANTHER" id="PTHR46268:SF6">
    <property type="entry name" value="UNIVERSAL STRESS PROTEIN UP12"/>
    <property type="match status" value="1"/>
</dbReference>
<dbReference type="PRINTS" id="PR01438">
    <property type="entry name" value="UNVRSLSTRESS"/>
</dbReference>
<dbReference type="InterPro" id="IPR014729">
    <property type="entry name" value="Rossmann-like_a/b/a_fold"/>
</dbReference>
<dbReference type="PANTHER" id="PTHR46268">
    <property type="entry name" value="STRESS RESPONSE PROTEIN NHAX"/>
    <property type="match status" value="1"/>
</dbReference>
<evidence type="ECO:0000256" key="1">
    <source>
        <dbReference type="ARBA" id="ARBA00008791"/>
    </source>
</evidence>
<feature type="domain" description="UspA" evidence="2">
    <location>
        <begin position="1"/>
        <end position="144"/>
    </location>
</feature>
<gene>
    <name evidence="3" type="ORF">UFOPK3423_00532</name>
</gene>
<name>A0A6J7DEV6_9ZZZZ</name>
<evidence type="ECO:0000259" key="2">
    <source>
        <dbReference type="Pfam" id="PF00582"/>
    </source>
</evidence>
<organism evidence="3">
    <name type="scientific">freshwater metagenome</name>
    <dbReference type="NCBI Taxonomy" id="449393"/>
    <lineage>
        <taxon>unclassified sequences</taxon>
        <taxon>metagenomes</taxon>
        <taxon>ecological metagenomes</taxon>
    </lineage>
</organism>
<reference evidence="3" key="1">
    <citation type="submission" date="2020-05" db="EMBL/GenBank/DDBJ databases">
        <authorList>
            <person name="Chiriac C."/>
            <person name="Salcher M."/>
            <person name="Ghai R."/>
            <person name="Kavagutti S V."/>
        </authorList>
    </citation>
    <scope>NUCLEOTIDE SEQUENCE</scope>
</reference>
<evidence type="ECO:0000313" key="3">
    <source>
        <dbReference type="EMBL" id="CAB4866959.1"/>
    </source>
</evidence>
<dbReference type="CDD" id="cd00293">
    <property type="entry name" value="USP-like"/>
    <property type="match status" value="1"/>
</dbReference>
<proteinExistence type="inferred from homology"/>
<dbReference type="InterPro" id="IPR006016">
    <property type="entry name" value="UspA"/>
</dbReference>
<dbReference type="EMBL" id="CAFBLQ010000042">
    <property type="protein sequence ID" value="CAB4866959.1"/>
    <property type="molecule type" value="Genomic_DNA"/>
</dbReference>
<dbReference type="SUPFAM" id="SSF52402">
    <property type="entry name" value="Adenine nucleotide alpha hydrolases-like"/>
    <property type="match status" value="1"/>
</dbReference>
<dbReference type="Pfam" id="PF00582">
    <property type="entry name" value="Usp"/>
    <property type="match status" value="1"/>
</dbReference>